<dbReference type="EMBL" id="LR031573">
    <property type="protein sequence ID" value="VDC92629.1"/>
    <property type="molecule type" value="Genomic_DNA"/>
</dbReference>
<proteinExistence type="predicted"/>
<accession>A0A3P6AUQ8</accession>
<sequence length="33" mass="3912">MHRNFFGPHLHLPVEGFSIQLLIQTAEFIYDCH</sequence>
<evidence type="ECO:0000313" key="1">
    <source>
        <dbReference type="EMBL" id="VDC92629.1"/>
    </source>
</evidence>
<protein>
    <submittedName>
        <fullName evidence="1">Uncharacterized protein</fullName>
    </submittedName>
</protein>
<name>A0A3P6AUQ8_BRACM</name>
<organism evidence="1">
    <name type="scientific">Brassica campestris</name>
    <name type="common">Field mustard</name>
    <dbReference type="NCBI Taxonomy" id="3711"/>
    <lineage>
        <taxon>Eukaryota</taxon>
        <taxon>Viridiplantae</taxon>
        <taxon>Streptophyta</taxon>
        <taxon>Embryophyta</taxon>
        <taxon>Tracheophyta</taxon>
        <taxon>Spermatophyta</taxon>
        <taxon>Magnoliopsida</taxon>
        <taxon>eudicotyledons</taxon>
        <taxon>Gunneridae</taxon>
        <taxon>Pentapetalae</taxon>
        <taxon>rosids</taxon>
        <taxon>malvids</taxon>
        <taxon>Brassicales</taxon>
        <taxon>Brassicaceae</taxon>
        <taxon>Brassiceae</taxon>
        <taxon>Brassica</taxon>
    </lineage>
</organism>
<reference evidence="1" key="1">
    <citation type="submission" date="2018-11" db="EMBL/GenBank/DDBJ databases">
        <authorList>
            <consortium name="Genoscope - CEA"/>
            <person name="William W."/>
        </authorList>
    </citation>
    <scope>NUCLEOTIDE SEQUENCE</scope>
</reference>
<dbReference type="AlphaFoldDB" id="A0A3P6AUQ8"/>
<gene>
    <name evidence="1" type="ORF">BRAA02T08922Z</name>
</gene>